<evidence type="ECO:0000313" key="5">
    <source>
        <dbReference type="EMBL" id="MDN3575916.1"/>
    </source>
</evidence>
<comment type="similarity">
    <text evidence="1">Belongs to the type-I restriction system S methylase family.</text>
</comment>
<evidence type="ECO:0000259" key="4">
    <source>
        <dbReference type="Pfam" id="PF01420"/>
    </source>
</evidence>
<keyword evidence="5" id="KW-0378">Hydrolase</keyword>
<evidence type="ECO:0000313" key="6">
    <source>
        <dbReference type="Proteomes" id="UP001180081"/>
    </source>
</evidence>
<organism evidence="5 6">
    <name type="scientific">Chitinimonas viridis</name>
    <dbReference type="NCBI Taxonomy" id="664880"/>
    <lineage>
        <taxon>Bacteria</taxon>
        <taxon>Pseudomonadati</taxon>
        <taxon>Pseudomonadota</taxon>
        <taxon>Betaproteobacteria</taxon>
        <taxon>Neisseriales</taxon>
        <taxon>Chitinibacteraceae</taxon>
        <taxon>Chitinimonas</taxon>
    </lineage>
</organism>
<dbReference type="GO" id="GO:0004519">
    <property type="term" value="F:endonuclease activity"/>
    <property type="evidence" value="ECO:0007669"/>
    <property type="project" value="UniProtKB-KW"/>
</dbReference>
<keyword evidence="3" id="KW-0238">DNA-binding</keyword>
<keyword evidence="5" id="KW-0255">Endonuclease</keyword>
<dbReference type="GO" id="GO:0016787">
    <property type="term" value="F:hydrolase activity"/>
    <property type="evidence" value="ECO:0007669"/>
    <property type="project" value="UniProtKB-KW"/>
</dbReference>
<dbReference type="InterPro" id="IPR044946">
    <property type="entry name" value="Restrct_endonuc_typeI_TRD_sf"/>
</dbReference>
<name>A0ABT8B1C0_9NEIS</name>
<sequence>MSSDQAWPSMTLKEAGVVLIDCDHRTPVAQDSGLPYIAIPQLKDGHVRLDGGERRISSEDFVEWTKKLKPREHDVIVVRRCNSGDSAVVPKGVEWAIGQNLVVLRSDGKSVYPPFLRWLVRSDEWWGQVNKYINVGAVFDSLKCREIPLFELPIPPIPHQVEIAQALNGLDDRITLLHETNATLEAIAQALFKSWFVDFDPVRAKQAGRAPEGMDEATAALFPDGFEESELGVVPRGWRSGVLADIADFQNGYAFKSKDWVEVGHPVVKIGDVKPGVIDFSGCSYVSSETVNGLERFRLNRGDLLVGMTGYVGETGLVPRVEPSAYLNQRVGRISARSGMLDIGFVYCIVRAPEFKLFAESQSHGSAQANVSGAALQSFQTVLPTIQLLDVFNSTLYPMLETILSNHERALAIATIRDTLLPRLISGQLRLPEATSLVEEVAA</sequence>
<dbReference type="InterPro" id="IPR000055">
    <property type="entry name" value="Restrct_endonuc_typeI_TRD"/>
</dbReference>
<dbReference type="Gene3D" id="3.90.220.20">
    <property type="entry name" value="DNA methylase specificity domains"/>
    <property type="match status" value="2"/>
</dbReference>
<evidence type="ECO:0000256" key="2">
    <source>
        <dbReference type="ARBA" id="ARBA00022747"/>
    </source>
</evidence>
<dbReference type="SUPFAM" id="SSF116734">
    <property type="entry name" value="DNA methylase specificity domain"/>
    <property type="match status" value="2"/>
</dbReference>
<comment type="caution">
    <text evidence="5">The sequence shown here is derived from an EMBL/GenBank/DDBJ whole genome shotgun (WGS) entry which is preliminary data.</text>
</comment>
<dbReference type="Proteomes" id="UP001180081">
    <property type="component" value="Unassembled WGS sequence"/>
</dbReference>
<evidence type="ECO:0000256" key="1">
    <source>
        <dbReference type="ARBA" id="ARBA00010923"/>
    </source>
</evidence>
<dbReference type="CDD" id="cd17278">
    <property type="entry name" value="RMtype1_S_LdeBORF1052P-TRD2-CR2"/>
    <property type="match status" value="1"/>
</dbReference>
<evidence type="ECO:0000256" key="3">
    <source>
        <dbReference type="ARBA" id="ARBA00023125"/>
    </source>
</evidence>
<dbReference type="InterPro" id="IPR052021">
    <property type="entry name" value="Type-I_RS_S_subunit"/>
</dbReference>
<dbReference type="RefSeq" id="WP_290331555.1">
    <property type="nucleotide sequence ID" value="NZ_JAUFPU010000003.1"/>
</dbReference>
<feature type="domain" description="Type I restriction modification DNA specificity" evidence="4">
    <location>
        <begin position="235"/>
        <end position="385"/>
    </location>
</feature>
<keyword evidence="2" id="KW-0680">Restriction system</keyword>
<dbReference type="PANTHER" id="PTHR30408:SF13">
    <property type="entry name" value="TYPE I RESTRICTION ENZYME HINDI SPECIFICITY SUBUNIT"/>
    <property type="match status" value="1"/>
</dbReference>
<dbReference type="PANTHER" id="PTHR30408">
    <property type="entry name" value="TYPE-1 RESTRICTION ENZYME ECOKI SPECIFICITY PROTEIN"/>
    <property type="match status" value="1"/>
</dbReference>
<protein>
    <submittedName>
        <fullName evidence="5">Restriction endonuclease subunit S</fullName>
        <ecNumber evidence="5">3.1.21.-</ecNumber>
    </submittedName>
</protein>
<dbReference type="EC" id="3.1.21.-" evidence="5"/>
<keyword evidence="6" id="KW-1185">Reference proteome</keyword>
<dbReference type="EMBL" id="JAUFPU010000003">
    <property type="protein sequence ID" value="MDN3575916.1"/>
    <property type="molecule type" value="Genomic_DNA"/>
</dbReference>
<reference evidence="5" key="1">
    <citation type="journal article" date="2014" name="Int. J. Syst. Evol. Microbiol.">
        <title>Complete genome of a new Firmicutes species belonging to the dominant human colonic microbiota ('Ruminococcus bicirculans') reveals two chromosomes and a selective capacity to utilize plant glucans.</title>
        <authorList>
            <consortium name="NISC Comparative Sequencing Program"/>
            <person name="Wegmann U."/>
            <person name="Louis P."/>
            <person name="Goesmann A."/>
            <person name="Henrissat B."/>
            <person name="Duncan S.H."/>
            <person name="Flint H.J."/>
        </authorList>
    </citation>
    <scope>NUCLEOTIDE SEQUENCE</scope>
    <source>
        <strain evidence="5">CECT 7703</strain>
    </source>
</reference>
<reference evidence="5" key="2">
    <citation type="submission" date="2023-06" db="EMBL/GenBank/DDBJ databases">
        <authorList>
            <person name="Lucena T."/>
            <person name="Sun Q."/>
        </authorList>
    </citation>
    <scope>NUCLEOTIDE SEQUENCE</scope>
    <source>
        <strain evidence="5">CECT 7703</strain>
    </source>
</reference>
<feature type="domain" description="Type I restriction modification DNA specificity" evidence="4">
    <location>
        <begin position="31"/>
        <end position="185"/>
    </location>
</feature>
<keyword evidence="5" id="KW-0540">Nuclease</keyword>
<gene>
    <name evidence="5" type="ORF">QWZ03_03910</name>
</gene>
<proteinExistence type="inferred from homology"/>
<accession>A0ABT8B1C0</accession>
<dbReference type="Pfam" id="PF01420">
    <property type="entry name" value="Methylase_S"/>
    <property type="match status" value="2"/>
</dbReference>